<feature type="signal peptide" evidence="7">
    <location>
        <begin position="1"/>
        <end position="36"/>
    </location>
</feature>
<feature type="domain" description="TonB-dependent receptor-like beta-barrel" evidence="8">
    <location>
        <begin position="443"/>
        <end position="928"/>
    </location>
</feature>
<dbReference type="RefSeq" id="WP_394397642.1">
    <property type="nucleotide sequence ID" value="NZ_JBIGHW010000005.1"/>
</dbReference>
<keyword evidence="11" id="KW-1185">Reference proteome</keyword>
<keyword evidence="10" id="KW-0067">ATP-binding</keyword>
<dbReference type="InterPro" id="IPR010104">
    <property type="entry name" value="TonB_rcpt_bac"/>
</dbReference>
<keyword evidence="5" id="KW-0798">TonB box</keyword>
<evidence type="ECO:0000313" key="10">
    <source>
        <dbReference type="EMBL" id="MFG6441322.1"/>
    </source>
</evidence>
<evidence type="ECO:0000313" key="11">
    <source>
        <dbReference type="Proteomes" id="UP001606301"/>
    </source>
</evidence>
<dbReference type="PANTHER" id="PTHR40980">
    <property type="entry name" value="PLUG DOMAIN-CONTAINING PROTEIN"/>
    <property type="match status" value="1"/>
</dbReference>
<dbReference type="InterPro" id="IPR037066">
    <property type="entry name" value="Plug_dom_sf"/>
</dbReference>
<dbReference type="SUPFAM" id="SSF56935">
    <property type="entry name" value="Porins"/>
    <property type="match status" value="1"/>
</dbReference>
<feature type="region of interest" description="Disordered" evidence="6">
    <location>
        <begin position="415"/>
        <end position="434"/>
    </location>
</feature>
<evidence type="ECO:0000256" key="1">
    <source>
        <dbReference type="ARBA" id="ARBA00004442"/>
    </source>
</evidence>
<dbReference type="PANTHER" id="PTHR40980:SF3">
    <property type="entry name" value="TONB-DEPENDENT RECEPTOR-LIKE BETA-BARREL DOMAIN-CONTAINING PROTEIN"/>
    <property type="match status" value="1"/>
</dbReference>
<name>A0ABW7FJ09_9BURK</name>
<dbReference type="Pfam" id="PF00593">
    <property type="entry name" value="TonB_dep_Rec_b-barrel"/>
    <property type="match status" value="1"/>
</dbReference>
<reference evidence="10 11" key="1">
    <citation type="submission" date="2024-08" db="EMBL/GenBank/DDBJ databases">
        <authorList>
            <person name="Lu H."/>
        </authorList>
    </citation>
    <scope>NUCLEOTIDE SEQUENCE [LARGE SCALE GENOMIC DNA]</scope>
    <source>
        <strain evidence="10 11">LKC17W</strain>
    </source>
</reference>
<keyword evidence="10" id="KW-0547">Nucleotide-binding</keyword>
<evidence type="ECO:0000256" key="6">
    <source>
        <dbReference type="SAM" id="MobiDB-lite"/>
    </source>
</evidence>
<evidence type="ECO:0000256" key="3">
    <source>
        <dbReference type="ARBA" id="ARBA00023136"/>
    </source>
</evidence>
<dbReference type="Gene3D" id="2.40.170.20">
    <property type="entry name" value="TonB-dependent receptor, beta-barrel domain"/>
    <property type="match status" value="1"/>
</dbReference>
<keyword evidence="10" id="KW-0675">Receptor</keyword>
<protein>
    <submittedName>
        <fullName evidence="10">TonB-dependent receptor</fullName>
    </submittedName>
</protein>
<feature type="compositionally biased region" description="Polar residues" evidence="6">
    <location>
        <begin position="419"/>
        <end position="433"/>
    </location>
</feature>
<sequence length="962" mass="102038">MTLNTEQRSAAARASFRISPVAVGCVMLIAAASATAQQATPQQLETVTVTGIRKGIEDAISVKKNNDSIVEAISAEDIGKLPDASVAESVSRLPGVTSQRNKSTGKASSVSVRGMSPDFNGALLNGREQASSGDSRGVEFDLYPSELLGSVVIYKTPDAQLVGQGLASTIDLRTARPLDFGKRTIAVNHRKQRTGVASGAGEGTGDRTSLSYVDQFFDRKVGVAVGLVRFTEEGADQQKFNSWGGWNVDDWVTTKGTGSALAREAQCATMARTDATIVCGTTKYKVQGGFTADTESSTAERDGAMATFQFKPNKDFESTLDFFRSKGTFGLKKTGLEGAIGGNDNGTYDPVGVITGYTLSNGVVSAGTLSNYKGVVRNHVEGGDDKLTSWGWNNKLRVADWTLVADIAQSKVTRDSSRYETTAGQPGSASPATQAGLGSISWSGFDGGNYTSVKYNTSLSYADRAVAKLTDVNGWSGGASSPQAGYVALPHVEDKVDSIRLSGKTDLGWGPLTAAEFGVNYTKRDKVRTTQEGRLVIKGGNPYGVADVPGSATTTAGTTGLSVVSWDPKGSLGSVYELGQKIDADILNKDWTVSEKVTTAYAKGDLDGELFGLNYRGNVGLQIVGADQSSTGFNVDRNSCTGNTAATCPGATVGRGTSYTDVLPSLNVGFDLGNDQVVRLAAAKVLSRPNMGDMRASLGFSLNNSGTQILNGSGGNPELKPFKATALDLSYEKYFGKKGYLSVAGFYKKLDTYILRIPTVFDFKPYVGPTTPLPTTGPAAGSTVGILNQPINGEGGNIRGIELALNVPLSMVHSWLDGFGIQLNHSSTNSSVVLPTSGFSTESVNPISIPLPGLSKKVTNLRFYYEAHGFQIAVAQRKRSDFLGEVSDFQDNRQLTFIKGESIVDLQIAYEFGSGWLKGLSLLAQGNNMTNSKFQRYSSSPSEITESIKYGKTYLFGVNYKF</sequence>
<organism evidence="10 11">
    <name type="scientific">Pelomonas margarita</name>
    <dbReference type="NCBI Taxonomy" id="3299031"/>
    <lineage>
        <taxon>Bacteria</taxon>
        <taxon>Pseudomonadati</taxon>
        <taxon>Pseudomonadota</taxon>
        <taxon>Betaproteobacteria</taxon>
        <taxon>Burkholderiales</taxon>
        <taxon>Sphaerotilaceae</taxon>
        <taxon>Roseateles</taxon>
    </lineage>
</organism>
<feature type="compositionally biased region" description="Polar residues" evidence="6">
    <location>
        <begin position="96"/>
        <end position="111"/>
    </location>
</feature>
<dbReference type="EMBL" id="JBIGHW010000005">
    <property type="protein sequence ID" value="MFG6441322.1"/>
    <property type="molecule type" value="Genomic_DNA"/>
</dbReference>
<feature type="region of interest" description="Disordered" evidence="6">
    <location>
        <begin position="90"/>
        <end position="114"/>
    </location>
</feature>
<dbReference type="InterPro" id="IPR012910">
    <property type="entry name" value="Plug_dom"/>
</dbReference>
<keyword evidence="4" id="KW-0998">Cell outer membrane</keyword>
<accession>A0ABW7FJ09</accession>
<evidence type="ECO:0000256" key="4">
    <source>
        <dbReference type="ARBA" id="ARBA00023237"/>
    </source>
</evidence>
<dbReference type="Gene3D" id="2.170.130.10">
    <property type="entry name" value="TonB-dependent receptor, plug domain"/>
    <property type="match status" value="1"/>
</dbReference>
<evidence type="ECO:0000256" key="5">
    <source>
        <dbReference type="RuleBase" id="RU003357"/>
    </source>
</evidence>
<dbReference type="Pfam" id="PF07715">
    <property type="entry name" value="Plug"/>
    <property type="match status" value="1"/>
</dbReference>
<evidence type="ECO:0000259" key="9">
    <source>
        <dbReference type="Pfam" id="PF07715"/>
    </source>
</evidence>
<gene>
    <name evidence="10" type="ORF">ACG0Z3_11590</name>
</gene>
<dbReference type="GO" id="GO:0005524">
    <property type="term" value="F:ATP binding"/>
    <property type="evidence" value="ECO:0007669"/>
    <property type="project" value="UniProtKB-KW"/>
</dbReference>
<evidence type="ECO:0000256" key="7">
    <source>
        <dbReference type="SAM" id="SignalP"/>
    </source>
</evidence>
<comment type="similarity">
    <text evidence="2 5">Belongs to the TonB-dependent receptor family.</text>
</comment>
<keyword evidence="3 5" id="KW-0472">Membrane</keyword>
<evidence type="ECO:0000256" key="2">
    <source>
        <dbReference type="ARBA" id="ARBA00009810"/>
    </source>
</evidence>
<dbReference type="InterPro" id="IPR000531">
    <property type="entry name" value="Beta-barrel_TonB"/>
</dbReference>
<keyword evidence="7" id="KW-0732">Signal</keyword>
<feature type="domain" description="TonB-dependent receptor plug" evidence="9">
    <location>
        <begin position="64"/>
        <end position="165"/>
    </location>
</feature>
<dbReference type="InterPro" id="IPR036942">
    <property type="entry name" value="Beta-barrel_TonB_sf"/>
</dbReference>
<comment type="caution">
    <text evidence="10">The sequence shown here is derived from an EMBL/GenBank/DDBJ whole genome shotgun (WGS) entry which is preliminary data.</text>
</comment>
<proteinExistence type="inferred from homology"/>
<dbReference type="Proteomes" id="UP001606301">
    <property type="component" value="Unassembled WGS sequence"/>
</dbReference>
<comment type="subcellular location">
    <subcellularLocation>
        <location evidence="1 5">Cell outer membrane</location>
    </subcellularLocation>
</comment>
<dbReference type="NCBIfam" id="TIGR01782">
    <property type="entry name" value="TonB-Xanth-Caul"/>
    <property type="match status" value="1"/>
</dbReference>
<evidence type="ECO:0000259" key="8">
    <source>
        <dbReference type="Pfam" id="PF00593"/>
    </source>
</evidence>
<feature type="chain" id="PRO_5046952818" evidence="7">
    <location>
        <begin position="37"/>
        <end position="962"/>
    </location>
</feature>